<proteinExistence type="inferred from homology"/>
<evidence type="ECO:0000256" key="7">
    <source>
        <dbReference type="ARBA" id="ARBA00022946"/>
    </source>
</evidence>
<reference evidence="14 15" key="1">
    <citation type="journal article" date="2009" name="Science">
        <title>Green evolution and dynamic adaptations revealed by genomes of the marine picoeukaryotes Micromonas.</title>
        <authorList>
            <person name="Worden A.Z."/>
            <person name="Lee J.H."/>
            <person name="Mock T."/>
            <person name="Rouze P."/>
            <person name="Simmons M.P."/>
            <person name="Aerts A.L."/>
            <person name="Allen A.E."/>
            <person name="Cuvelier M.L."/>
            <person name="Derelle E."/>
            <person name="Everett M.V."/>
            <person name="Foulon E."/>
            <person name="Grimwood J."/>
            <person name="Gundlach H."/>
            <person name="Henrissat B."/>
            <person name="Napoli C."/>
            <person name="McDonald S.M."/>
            <person name="Parker M.S."/>
            <person name="Rombauts S."/>
            <person name="Salamov A."/>
            <person name="Von Dassow P."/>
            <person name="Badger J.H."/>
            <person name="Coutinho P.M."/>
            <person name="Demir E."/>
            <person name="Dubchak I."/>
            <person name="Gentemann C."/>
            <person name="Eikrem W."/>
            <person name="Gready J.E."/>
            <person name="John U."/>
            <person name="Lanier W."/>
            <person name="Lindquist E.A."/>
            <person name="Lucas S."/>
            <person name="Mayer K.F."/>
            <person name="Moreau H."/>
            <person name="Not F."/>
            <person name="Otillar R."/>
            <person name="Panaud O."/>
            <person name="Pangilinan J."/>
            <person name="Paulsen I."/>
            <person name="Piegu B."/>
            <person name="Poliakov A."/>
            <person name="Robbens S."/>
            <person name="Schmutz J."/>
            <person name="Toulza E."/>
            <person name="Wyss T."/>
            <person name="Zelensky A."/>
            <person name="Zhou K."/>
            <person name="Armbrust E.V."/>
            <person name="Bhattacharya D."/>
            <person name="Goodenough U.W."/>
            <person name="Van de Peer Y."/>
            <person name="Grigoriev I.V."/>
        </authorList>
    </citation>
    <scope>NUCLEOTIDE SEQUENCE [LARGE SCALE GENOMIC DNA]</scope>
    <source>
        <strain evidence="15">RCC299 / NOUM17</strain>
    </source>
</reference>
<keyword evidence="15" id="KW-1185">Reference proteome</keyword>
<dbReference type="InterPro" id="IPR003959">
    <property type="entry name" value="ATPase_AAA_core"/>
</dbReference>
<feature type="domain" description="AAA+ ATPase" evidence="13">
    <location>
        <begin position="185"/>
        <end position="321"/>
    </location>
</feature>
<accession>C1FID9</accession>
<keyword evidence="9 12" id="KW-0472">Membrane</keyword>
<name>C1FID9_MICCC</name>
<sequence>MRKAAIKPRAAPTVLYSHFVKDLTAKKVVAVRFEEGTGRILYELKEGAQQQQQGGAIADKENAAPQQKRTILQTKRIPDEKLMTRLEAAGVEFGSIAAPATSVLSKGALTAMALWIPLVPLYFMFRNMANKQGGGGNAKKARAPSNEKPVTFDDVAGVDAAKAELVELVEMLKSADKYKGVKNRLPTGCLLVGPPGTGKTLLAKAVAGEAGVPFFAVAASEFVELFVGRGAARVRELFAEARKASPAVVFIDELDAIGARRGAGLNEERDQTLNQMLVEMDGFNKPRGVLVLAATNRAEALDPALLRPGRLTRRVFVGPPDFAGRAQILAVHLRGVRTAESLAATCDAVARVTGGFTGAELANVVNEGVLLAARDDREVVTVDDLFSGAERTRNGVGVGQGAATVLSGLRKLMQGGDPREVLKEVRDGSDRNGGGPPSGGGGFGGGGGRNDPNDPSNISEANRRQGVGMSMPPT</sequence>
<evidence type="ECO:0000256" key="9">
    <source>
        <dbReference type="ARBA" id="ARBA00023136"/>
    </source>
</evidence>
<dbReference type="OMA" id="SKSYGCC"/>
<keyword evidence="5" id="KW-0378">Hydrolase</keyword>
<dbReference type="PROSITE" id="PS00674">
    <property type="entry name" value="AAA"/>
    <property type="match status" value="1"/>
</dbReference>
<comment type="subcellular location">
    <subcellularLocation>
        <location evidence="1">Membrane</location>
        <topology evidence="1">Multi-pass membrane protein</topology>
    </subcellularLocation>
</comment>
<dbReference type="GO" id="GO:0005524">
    <property type="term" value="F:ATP binding"/>
    <property type="evidence" value="ECO:0007669"/>
    <property type="project" value="UniProtKB-KW"/>
</dbReference>
<dbReference type="PANTHER" id="PTHR23076:SF110">
    <property type="entry name" value="INACTIVE ATP-DEPENDENT ZINC METALLOPROTEASE FTSHI 3, CHLOROPLASTIC-RELATED"/>
    <property type="match status" value="1"/>
</dbReference>
<dbReference type="PANTHER" id="PTHR23076">
    <property type="entry name" value="METALLOPROTEASE M41 FTSH"/>
    <property type="match status" value="1"/>
</dbReference>
<evidence type="ECO:0000256" key="2">
    <source>
        <dbReference type="ARBA" id="ARBA00022670"/>
    </source>
</evidence>
<keyword evidence="6 10" id="KW-0067">ATP-binding</keyword>
<dbReference type="FunFam" id="3.40.50.300:FF:000277">
    <property type="entry name" value="ATP-dependent zinc metalloprotease FtsH"/>
    <property type="match status" value="1"/>
</dbReference>
<gene>
    <name evidence="14" type="ORF">MICPUN_95257</name>
</gene>
<dbReference type="SUPFAM" id="SSF52540">
    <property type="entry name" value="P-loop containing nucleoside triphosphate hydrolases"/>
    <property type="match status" value="1"/>
</dbReference>
<evidence type="ECO:0000256" key="4">
    <source>
        <dbReference type="ARBA" id="ARBA00022741"/>
    </source>
</evidence>
<protein>
    <recommendedName>
        <fullName evidence="13">AAA+ ATPase domain-containing protein</fullName>
    </recommendedName>
</protein>
<evidence type="ECO:0000256" key="5">
    <source>
        <dbReference type="ARBA" id="ARBA00022801"/>
    </source>
</evidence>
<keyword evidence="8 12" id="KW-1133">Transmembrane helix</keyword>
<dbReference type="InterPro" id="IPR041569">
    <property type="entry name" value="AAA_lid_3"/>
</dbReference>
<dbReference type="KEGG" id="mis:MICPUN_95257"/>
<dbReference type="FunCoup" id="C1FID9">
    <property type="interactions" value="656"/>
</dbReference>
<dbReference type="Gene3D" id="3.40.50.300">
    <property type="entry name" value="P-loop containing nucleotide triphosphate hydrolases"/>
    <property type="match status" value="1"/>
</dbReference>
<dbReference type="InterPro" id="IPR003960">
    <property type="entry name" value="ATPase_AAA_CS"/>
</dbReference>
<dbReference type="SMART" id="SM00382">
    <property type="entry name" value="AAA"/>
    <property type="match status" value="1"/>
</dbReference>
<evidence type="ECO:0000256" key="11">
    <source>
        <dbReference type="SAM" id="MobiDB-lite"/>
    </source>
</evidence>
<evidence type="ECO:0000256" key="12">
    <source>
        <dbReference type="SAM" id="Phobius"/>
    </source>
</evidence>
<dbReference type="STRING" id="296587.C1FID9"/>
<dbReference type="InParanoid" id="C1FID9"/>
<dbReference type="Pfam" id="PF17862">
    <property type="entry name" value="AAA_lid_3"/>
    <property type="match status" value="1"/>
</dbReference>
<dbReference type="GO" id="GO:0004176">
    <property type="term" value="F:ATP-dependent peptidase activity"/>
    <property type="evidence" value="ECO:0007669"/>
    <property type="project" value="TreeGrafter"/>
</dbReference>
<dbReference type="Gene3D" id="1.10.8.60">
    <property type="match status" value="1"/>
</dbReference>
<evidence type="ECO:0000256" key="8">
    <source>
        <dbReference type="ARBA" id="ARBA00022989"/>
    </source>
</evidence>
<dbReference type="GO" id="GO:0009535">
    <property type="term" value="C:chloroplast thylakoid membrane"/>
    <property type="evidence" value="ECO:0007669"/>
    <property type="project" value="TreeGrafter"/>
</dbReference>
<evidence type="ECO:0000256" key="10">
    <source>
        <dbReference type="RuleBase" id="RU003651"/>
    </source>
</evidence>
<keyword evidence="7" id="KW-0809">Transit peptide</keyword>
<keyword evidence="3 12" id="KW-0812">Transmembrane</keyword>
<evidence type="ECO:0000313" key="15">
    <source>
        <dbReference type="Proteomes" id="UP000002009"/>
    </source>
</evidence>
<dbReference type="InterPro" id="IPR027417">
    <property type="entry name" value="P-loop_NTPase"/>
</dbReference>
<evidence type="ECO:0000256" key="3">
    <source>
        <dbReference type="ARBA" id="ARBA00022692"/>
    </source>
</evidence>
<feature type="transmembrane region" description="Helical" evidence="12">
    <location>
        <begin position="107"/>
        <end position="125"/>
    </location>
</feature>
<dbReference type="CDD" id="cd19501">
    <property type="entry name" value="RecA-like_FtsH"/>
    <property type="match status" value="1"/>
</dbReference>
<dbReference type="OrthoDB" id="498030at2759"/>
<keyword evidence="2" id="KW-0645">Protease</keyword>
<dbReference type="GO" id="GO:0006508">
    <property type="term" value="P:proteolysis"/>
    <property type="evidence" value="ECO:0007669"/>
    <property type="project" value="UniProtKB-KW"/>
</dbReference>
<dbReference type="Pfam" id="PF00004">
    <property type="entry name" value="AAA"/>
    <property type="match status" value="1"/>
</dbReference>
<dbReference type="Proteomes" id="UP000002009">
    <property type="component" value="Chromosome 10"/>
</dbReference>
<evidence type="ECO:0000259" key="13">
    <source>
        <dbReference type="SMART" id="SM00382"/>
    </source>
</evidence>
<dbReference type="AlphaFoldDB" id="C1FID9"/>
<feature type="region of interest" description="Disordered" evidence="11">
    <location>
        <begin position="424"/>
        <end position="474"/>
    </location>
</feature>
<dbReference type="EMBL" id="CP001576">
    <property type="protein sequence ID" value="ACO69979.1"/>
    <property type="molecule type" value="Genomic_DNA"/>
</dbReference>
<dbReference type="eggNOG" id="KOG0731">
    <property type="taxonomic scope" value="Eukaryota"/>
</dbReference>
<evidence type="ECO:0000256" key="1">
    <source>
        <dbReference type="ARBA" id="ARBA00004141"/>
    </source>
</evidence>
<keyword evidence="4 10" id="KW-0547">Nucleotide-binding</keyword>
<dbReference type="GO" id="GO:0016887">
    <property type="term" value="F:ATP hydrolysis activity"/>
    <property type="evidence" value="ECO:0007669"/>
    <property type="project" value="InterPro"/>
</dbReference>
<dbReference type="GeneID" id="8246724"/>
<feature type="compositionally biased region" description="Gly residues" evidence="11">
    <location>
        <begin position="431"/>
        <end position="449"/>
    </location>
</feature>
<dbReference type="RefSeq" id="XP_002508721.1">
    <property type="nucleotide sequence ID" value="XM_002508675.1"/>
</dbReference>
<organism evidence="14 15">
    <name type="scientific">Micromonas commoda (strain RCC299 / NOUM17 / CCMP2709)</name>
    <name type="common">Picoplanktonic green alga</name>
    <dbReference type="NCBI Taxonomy" id="296587"/>
    <lineage>
        <taxon>Eukaryota</taxon>
        <taxon>Viridiplantae</taxon>
        <taxon>Chlorophyta</taxon>
        <taxon>Mamiellophyceae</taxon>
        <taxon>Mamiellales</taxon>
        <taxon>Mamiellaceae</taxon>
        <taxon>Micromonas</taxon>
    </lineage>
</organism>
<dbReference type="InterPro" id="IPR003593">
    <property type="entry name" value="AAA+_ATPase"/>
</dbReference>
<evidence type="ECO:0000256" key="6">
    <source>
        <dbReference type="ARBA" id="ARBA00022840"/>
    </source>
</evidence>
<evidence type="ECO:0000313" key="14">
    <source>
        <dbReference type="EMBL" id="ACO69979.1"/>
    </source>
</evidence>
<comment type="similarity">
    <text evidence="10">Belongs to the AAA ATPase family.</text>
</comment>